<dbReference type="PANTHER" id="PTHR43537">
    <property type="entry name" value="TRANSCRIPTIONAL REGULATOR, GNTR FAMILY"/>
    <property type="match status" value="1"/>
</dbReference>
<dbReference type="GO" id="GO:0003677">
    <property type="term" value="F:DNA binding"/>
    <property type="evidence" value="ECO:0007669"/>
    <property type="project" value="UniProtKB-KW"/>
</dbReference>
<dbReference type="PROSITE" id="PS50949">
    <property type="entry name" value="HTH_GNTR"/>
    <property type="match status" value="1"/>
</dbReference>
<dbReference type="SMART" id="SM00345">
    <property type="entry name" value="HTH_GNTR"/>
    <property type="match status" value="1"/>
</dbReference>
<dbReference type="Pfam" id="PF00392">
    <property type="entry name" value="GntR"/>
    <property type="match status" value="1"/>
</dbReference>
<dbReference type="EMBL" id="FNEK01000002">
    <property type="protein sequence ID" value="SDI37483.1"/>
    <property type="molecule type" value="Genomic_DNA"/>
</dbReference>
<dbReference type="InterPro" id="IPR011711">
    <property type="entry name" value="GntR_C"/>
</dbReference>
<reference evidence="5 6" key="1">
    <citation type="submission" date="2016-10" db="EMBL/GenBank/DDBJ databases">
        <authorList>
            <person name="de Groot N.N."/>
        </authorList>
    </citation>
    <scope>NUCLEOTIDE SEQUENCE [LARGE SCALE GENOMIC DNA]</scope>
    <source>
        <strain evidence="5 6">DSM 25294</strain>
    </source>
</reference>
<keyword evidence="1" id="KW-0805">Transcription regulation</keyword>
<dbReference type="SUPFAM" id="SSF46785">
    <property type="entry name" value="Winged helix' DNA-binding domain"/>
    <property type="match status" value="1"/>
</dbReference>
<dbReference type="Proteomes" id="UP000199382">
    <property type="component" value="Unassembled WGS sequence"/>
</dbReference>
<proteinExistence type="predicted"/>
<dbReference type="PANTHER" id="PTHR43537:SF39">
    <property type="entry name" value="HTH-TYPE TRANSCRIPTIONAL REGULATOR MCBR"/>
    <property type="match status" value="1"/>
</dbReference>
<evidence type="ECO:0000256" key="2">
    <source>
        <dbReference type="ARBA" id="ARBA00023125"/>
    </source>
</evidence>
<dbReference type="STRING" id="571298.SAMN04488026_1002123"/>
<keyword evidence="3" id="KW-0804">Transcription</keyword>
<keyword evidence="6" id="KW-1185">Reference proteome</keyword>
<name>A0A1G8K256_9RHOB</name>
<dbReference type="InterPro" id="IPR036388">
    <property type="entry name" value="WH-like_DNA-bd_sf"/>
</dbReference>
<feature type="domain" description="HTH gntR-type" evidence="4">
    <location>
        <begin position="16"/>
        <end position="83"/>
    </location>
</feature>
<accession>A0A1G8K256</accession>
<dbReference type="Pfam" id="PF07729">
    <property type="entry name" value="FCD"/>
    <property type="match status" value="1"/>
</dbReference>
<dbReference type="AlphaFoldDB" id="A0A1G8K256"/>
<evidence type="ECO:0000259" key="4">
    <source>
        <dbReference type="PROSITE" id="PS50949"/>
    </source>
</evidence>
<evidence type="ECO:0000313" key="6">
    <source>
        <dbReference type="Proteomes" id="UP000199382"/>
    </source>
</evidence>
<dbReference type="InterPro" id="IPR008920">
    <property type="entry name" value="TF_FadR/GntR_C"/>
</dbReference>
<dbReference type="InterPro" id="IPR000524">
    <property type="entry name" value="Tscrpt_reg_HTH_GntR"/>
</dbReference>
<dbReference type="GO" id="GO:0003700">
    <property type="term" value="F:DNA-binding transcription factor activity"/>
    <property type="evidence" value="ECO:0007669"/>
    <property type="project" value="InterPro"/>
</dbReference>
<evidence type="ECO:0000256" key="1">
    <source>
        <dbReference type="ARBA" id="ARBA00023015"/>
    </source>
</evidence>
<evidence type="ECO:0000313" key="5">
    <source>
        <dbReference type="EMBL" id="SDI37483.1"/>
    </source>
</evidence>
<keyword evidence="2" id="KW-0238">DNA-binding</keyword>
<dbReference type="Gene3D" id="1.20.120.530">
    <property type="entry name" value="GntR ligand-binding domain-like"/>
    <property type="match status" value="1"/>
</dbReference>
<protein>
    <submittedName>
        <fullName evidence="5">Transcriptional regulator, GntR family</fullName>
    </submittedName>
</protein>
<sequence>MTKKKATLVTTQEAKTPEHQAIYQRLRDLILFGEVEPGQPVTIMGLAERIGAGMTPIREAIRRLTAEGALTTLGNRRICVPVLTENHLEQIAYARLSIEPELAFRAAKIADSRMISELRAIDSKLDEAIEKGHIRGYLEQNYRFHFHLYERAGAEVLETLAKGMWMRVGPSLRIVCGRYGTSNLPDQHGATLDALAAGDPHKVQAAMEQDIAQGLDQIRQSMIESNSLDGSTGTD</sequence>
<dbReference type="OrthoDB" id="9815654at2"/>
<gene>
    <name evidence="5" type="ORF">SAMN04488026_1002123</name>
</gene>
<evidence type="ECO:0000256" key="3">
    <source>
        <dbReference type="ARBA" id="ARBA00023163"/>
    </source>
</evidence>
<dbReference type="InterPro" id="IPR036390">
    <property type="entry name" value="WH_DNA-bd_sf"/>
</dbReference>
<dbReference type="SMART" id="SM00895">
    <property type="entry name" value="FCD"/>
    <property type="match status" value="1"/>
</dbReference>
<dbReference type="SUPFAM" id="SSF48008">
    <property type="entry name" value="GntR ligand-binding domain-like"/>
    <property type="match status" value="1"/>
</dbReference>
<organism evidence="5 6">
    <name type="scientific">Aliiruegeria lutimaris</name>
    <dbReference type="NCBI Taxonomy" id="571298"/>
    <lineage>
        <taxon>Bacteria</taxon>
        <taxon>Pseudomonadati</taxon>
        <taxon>Pseudomonadota</taxon>
        <taxon>Alphaproteobacteria</taxon>
        <taxon>Rhodobacterales</taxon>
        <taxon>Roseobacteraceae</taxon>
        <taxon>Aliiruegeria</taxon>
    </lineage>
</organism>
<dbReference type="Gene3D" id="1.10.10.10">
    <property type="entry name" value="Winged helix-like DNA-binding domain superfamily/Winged helix DNA-binding domain"/>
    <property type="match status" value="1"/>
</dbReference>